<dbReference type="EMBL" id="CP019628">
    <property type="protein sequence ID" value="AQP99174.1"/>
    <property type="molecule type" value="Genomic_DNA"/>
</dbReference>
<reference evidence="4 5" key="1">
    <citation type="submission" date="2017-02" db="EMBL/GenBank/DDBJ databases">
        <title>Complete genome sequence of the cold-active Pseudoalteromonas aliena strain EH1 isolated from Arctic seawater.</title>
        <authorList>
            <person name="Kim E."/>
            <person name="Heo E."/>
            <person name="Kim H."/>
            <person name="Kim D."/>
        </authorList>
    </citation>
    <scope>NUCLEOTIDE SEQUENCE [LARGE SCALE GENOMIC DNA]</scope>
    <source>
        <strain evidence="4 5">EH1</strain>
    </source>
</reference>
<evidence type="ECO:0000259" key="3">
    <source>
        <dbReference type="PROSITE" id="PS51371"/>
    </source>
</evidence>
<organism evidence="4 5">
    <name type="scientific">Pseudoalteromonas aliena</name>
    <dbReference type="NCBI Taxonomy" id="247523"/>
    <lineage>
        <taxon>Bacteria</taxon>
        <taxon>Pseudomonadati</taxon>
        <taxon>Pseudomonadota</taxon>
        <taxon>Gammaproteobacteria</taxon>
        <taxon>Alteromonadales</taxon>
        <taxon>Pseudoalteromonadaceae</taxon>
        <taxon>Pseudoalteromonas</taxon>
    </lineage>
</organism>
<evidence type="ECO:0000256" key="1">
    <source>
        <dbReference type="ARBA" id="ARBA00023122"/>
    </source>
</evidence>
<dbReference type="InterPro" id="IPR046342">
    <property type="entry name" value="CBS_dom_sf"/>
</dbReference>
<dbReference type="AlphaFoldDB" id="A0A1Q2GVN6"/>
<dbReference type="KEGG" id="paln:B0W48_04745"/>
<dbReference type="CDD" id="cd04584">
    <property type="entry name" value="CBS_pair_AcuB_like"/>
    <property type="match status" value="1"/>
</dbReference>
<dbReference type="SMART" id="SM00116">
    <property type="entry name" value="CBS"/>
    <property type="match status" value="2"/>
</dbReference>
<evidence type="ECO:0000313" key="5">
    <source>
        <dbReference type="Proteomes" id="UP000188243"/>
    </source>
</evidence>
<dbReference type="STRING" id="247523.B0W48_04745"/>
<dbReference type="SUPFAM" id="SSF54631">
    <property type="entry name" value="CBS-domain pair"/>
    <property type="match status" value="1"/>
</dbReference>
<dbReference type="RefSeq" id="WP_077535868.1">
    <property type="nucleotide sequence ID" value="NZ_CANLYY010000039.1"/>
</dbReference>
<dbReference type="InterPro" id="IPR051257">
    <property type="entry name" value="Diverse_CBS-Domain"/>
</dbReference>
<evidence type="ECO:0000256" key="2">
    <source>
        <dbReference type="PROSITE-ProRule" id="PRU00703"/>
    </source>
</evidence>
<keyword evidence="1 2" id="KW-0129">CBS domain</keyword>
<feature type="domain" description="CBS" evidence="3">
    <location>
        <begin position="84"/>
        <end position="139"/>
    </location>
</feature>
<dbReference type="Pfam" id="PF00571">
    <property type="entry name" value="CBS"/>
    <property type="match status" value="2"/>
</dbReference>
<dbReference type="PANTHER" id="PTHR43080:SF2">
    <property type="entry name" value="CBS DOMAIN-CONTAINING PROTEIN"/>
    <property type="match status" value="1"/>
</dbReference>
<dbReference type="PROSITE" id="PS51371">
    <property type="entry name" value="CBS"/>
    <property type="match status" value="2"/>
</dbReference>
<protein>
    <submittedName>
        <fullName evidence="4">CBS domain-containing protein</fullName>
    </submittedName>
</protein>
<dbReference type="PANTHER" id="PTHR43080">
    <property type="entry name" value="CBS DOMAIN-CONTAINING PROTEIN CBSX3, MITOCHONDRIAL"/>
    <property type="match status" value="1"/>
</dbReference>
<feature type="domain" description="CBS" evidence="3">
    <location>
        <begin position="9"/>
        <end position="71"/>
    </location>
</feature>
<dbReference type="Proteomes" id="UP000188243">
    <property type="component" value="Chromosome"/>
</dbReference>
<sequence>MNQIVSDLMTSDPLAVSADHTLHDAHNLMKEKNIRHIPVINENGELVGMLTQKIMIAKVMGILTTYGENALKRKEKQTKVEDIMVTDFVSVTPTQPLRDVVTFFVENRHGCMPVIDEQNKLVGILTSSDFVRLAAALLS</sequence>
<accession>A0A1Q2GVN6</accession>
<evidence type="ECO:0000313" key="4">
    <source>
        <dbReference type="EMBL" id="AQP99174.1"/>
    </source>
</evidence>
<dbReference type="Gene3D" id="3.10.580.10">
    <property type="entry name" value="CBS-domain"/>
    <property type="match status" value="1"/>
</dbReference>
<dbReference type="InterPro" id="IPR000644">
    <property type="entry name" value="CBS_dom"/>
</dbReference>
<proteinExistence type="predicted"/>
<name>A0A1Q2GVN6_9GAMM</name>
<gene>
    <name evidence="4" type="ORF">B0W48_04745</name>
</gene>